<feature type="transmembrane region" description="Helical" evidence="1">
    <location>
        <begin position="64"/>
        <end position="83"/>
    </location>
</feature>
<feature type="transmembrane region" description="Helical" evidence="1">
    <location>
        <begin position="6"/>
        <end position="27"/>
    </location>
</feature>
<dbReference type="InterPro" id="IPR031306">
    <property type="entry name" value="CcdC"/>
</dbReference>
<dbReference type="Proteomes" id="UP001057134">
    <property type="component" value="Chromosome"/>
</dbReference>
<dbReference type="Pfam" id="PF07301">
    <property type="entry name" value="DUF1453"/>
    <property type="match status" value="1"/>
</dbReference>
<keyword evidence="1" id="KW-0472">Membrane</keyword>
<reference evidence="2" key="1">
    <citation type="submission" date="2018-02" db="EMBL/GenBank/DDBJ databases">
        <authorList>
            <person name="Kim S.-K."/>
            <person name="Jung H.-I."/>
            <person name="Lee S.-W."/>
        </authorList>
    </citation>
    <scope>NUCLEOTIDE SEQUENCE</scope>
    <source>
        <strain evidence="2">SK3146</strain>
    </source>
</reference>
<feature type="transmembrane region" description="Helical" evidence="1">
    <location>
        <begin position="103"/>
        <end position="121"/>
    </location>
</feature>
<dbReference type="RefSeq" id="WP_249864568.1">
    <property type="nucleotide sequence ID" value="NZ_CP027059.1"/>
</dbReference>
<name>A0ABY4RK78_9BACL</name>
<feature type="transmembrane region" description="Helical" evidence="1">
    <location>
        <begin position="39"/>
        <end position="58"/>
    </location>
</feature>
<sequence length="167" mass="18870">MLQFGALNLQAISSISMIGMALLAIFVRTRASRKPVSAVKIAMPTIGMSIGFLMFTVPAFRIPAMWALLAFLAGLLLFSYPLIRSSKLEVQGGEVFIKRSKSFIFVLMGLLVLRIALHSYIEQYISIPQTGALFFLLAFGMLVPWRYVMLLQYRKLKVREFQQQKSL</sequence>
<proteinExistence type="predicted"/>
<gene>
    <name evidence="2" type="ORF">SK3146_01587</name>
</gene>
<evidence type="ECO:0000313" key="2">
    <source>
        <dbReference type="EMBL" id="UQZ82430.1"/>
    </source>
</evidence>
<reference evidence="2" key="2">
    <citation type="journal article" date="2021" name="J Anim Sci Technol">
        <title>Complete genome sequence of Paenibacillus konkukensis sp. nov. SK3146 as a potential probiotic strain.</title>
        <authorList>
            <person name="Jung H.I."/>
            <person name="Park S."/>
            <person name="Niu K.M."/>
            <person name="Lee S.W."/>
            <person name="Kothari D."/>
            <person name="Yi K.J."/>
            <person name="Kim S.K."/>
        </authorList>
    </citation>
    <scope>NUCLEOTIDE SEQUENCE</scope>
    <source>
        <strain evidence="2">SK3146</strain>
    </source>
</reference>
<organism evidence="2 3">
    <name type="scientific">Paenibacillus konkukensis</name>
    <dbReference type="NCBI Taxonomy" id="2020716"/>
    <lineage>
        <taxon>Bacteria</taxon>
        <taxon>Bacillati</taxon>
        <taxon>Bacillota</taxon>
        <taxon>Bacilli</taxon>
        <taxon>Bacillales</taxon>
        <taxon>Paenibacillaceae</taxon>
        <taxon>Paenibacillus</taxon>
    </lineage>
</organism>
<keyword evidence="1" id="KW-0812">Transmembrane</keyword>
<accession>A0ABY4RK78</accession>
<evidence type="ECO:0000256" key="1">
    <source>
        <dbReference type="SAM" id="Phobius"/>
    </source>
</evidence>
<dbReference type="PANTHER" id="PTHR39164:SF1">
    <property type="entry name" value="PROTEIN CCDC"/>
    <property type="match status" value="1"/>
</dbReference>
<keyword evidence="3" id="KW-1185">Reference proteome</keyword>
<keyword evidence="1" id="KW-1133">Transmembrane helix</keyword>
<feature type="transmembrane region" description="Helical" evidence="1">
    <location>
        <begin position="127"/>
        <end position="149"/>
    </location>
</feature>
<evidence type="ECO:0000313" key="3">
    <source>
        <dbReference type="Proteomes" id="UP001057134"/>
    </source>
</evidence>
<protein>
    <recommendedName>
        <fullName evidence="4">Cytochrome c biogenesis protein CcdC</fullName>
    </recommendedName>
</protein>
<dbReference type="EMBL" id="CP027059">
    <property type="protein sequence ID" value="UQZ82430.1"/>
    <property type="molecule type" value="Genomic_DNA"/>
</dbReference>
<dbReference type="PIRSF" id="PIRSF021441">
    <property type="entry name" value="DUF1453"/>
    <property type="match status" value="1"/>
</dbReference>
<evidence type="ECO:0008006" key="4">
    <source>
        <dbReference type="Google" id="ProtNLM"/>
    </source>
</evidence>
<dbReference type="PANTHER" id="PTHR39164">
    <property type="entry name" value="PROTEIN CCDC"/>
    <property type="match status" value="1"/>
</dbReference>
<dbReference type="InterPro" id="IPR058247">
    <property type="entry name" value="DUF1453"/>
</dbReference>